<name>A0A484R0H9_9ZZZZ</name>
<proteinExistence type="predicted"/>
<reference evidence="1" key="1">
    <citation type="submission" date="2019-03" db="EMBL/GenBank/DDBJ databases">
        <authorList>
            <person name="Danneels B."/>
        </authorList>
    </citation>
    <scope>NUCLEOTIDE SEQUENCE</scope>
</reference>
<gene>
    <name evidence="1" type="ORF">BER1_0221</name>
    <name evidence="2" type="ORF">BER2_0222</name>
</gene>
<dbReference type="PROSITE" id="PS51257">
    <property type="entry name" value="PROKAR_LIPOPROTEIN"/>
    <property type="match status" value="1"/>
</dbReference>
<evidence type="ECO:0008006" key="3">
    <source>
        <dbReference type="Google" id="ProtNLM"/>
    </source>
</evidence>
<dbReference type="EMBL" id="CAADIH010000022">
    <property type="protein sequence ID" value="VFR45875.1"/>
    <property type="molecule type" value="Genomic_DNA"/>
</dbReference>
<sequence length="119" mass="11974">MITKKRNALAPLLLVLGLAATLSACGVVGNAVTSDKELARKAAFALDTTEDNVTISDRAGEVSGAINFVATTRGRKHQCYITTVMGAASSSAICSGANSVGTAGNANCNALQKAGGQCK</sequence>
<dbReference type="EMBL" id="CAADIE010000020">
    <property type="protein sequence ID" value="VFR42657.1"/>
    <property type="molecule type" value="Genomic_DNA"/>
</dbReference>
<organism evidence="1">
    <name type="scientific">plant metagenome</name>
    <dbReference type="NCBI Taxonomy" id="1297885"/>
    <lineage>
        <taxon>unclassified sequences</taxon>
        <taxon>metagenomes</taxon>
        <taxon>organismal metagenomes</taxon>
    </lineage>
</organism>
<dbReference type="AlphaFoldDB" id="A0A484R0H9"/>
<protein>
    <recommendedName>
        <fullName evidence="3">Lipoprotein</fullName>
    </recommendedName>
</protein>
<evidence type="ECO:0000313" key="1">
    <source>
        <dbReference type="EMBL" id="VFR42657.1"/>
    </source>
</evidence>
<accession>A0A484R0H9</accession>
<evidence type="ECO:0000313" key="2">
    <source>
        <dbReference type="EMBL" id="VFR45875.1"/>
    </source>
</evidence>